<sequence length="283" mass="31669">MKKNLLTLILFLFSTQVLADSLTKQIALIEQQSGGRLGVAVLDTQNHNQWQYHGDDHFPMMSTFKTLMCANALYLAEQKKLNLNATTTVKESDLVTWSPITEKLIGQEITVEKACEATMLMSDNTAANIVLHQIGGPEQVTQFVRSLDDKVTRLDRFEPELNQATPGDKRDTTSPSAMVELLNTLLLQDGLSPESQQRLLTWMKNNKVSDPLIRSVLPQSWSIADRSGAGNQGSRGITALVWNSQRKPVILSIYLTQTQLDMAQRNRVINQVANLVFQQFSVK</sequence>
<dbReference type="AlphaFoldDB" id="A0A837G8W1"/>
<comment type="similarity">
    <text evidence="2">Belongs to the class-A beta-lactamase family.</text>
</comment>
<organism evidence="4">
    <name type="scientific">Vibrio coralliilyticus</name>
    <dbReference type="NCBI Taxonomy" id="190893"/>
    <lineage>
        <taxon>Bacteria</taxon>
        <taxon>Pseudomonadati</taxon>
        <taxon>Pseudomonadota</taxon>
        <taxon>Gammaproteobacteria</taxon>
        <taxon>Vibrionales</taxon>
        <taxon>Vibrionaceae</taxon>
        <taxon>Vibrio</taxon>
    </lineage>
</organism>
<evidence type="ECO:0000256" key="3">
    <source>
        <dbReference type="ARBA" id="ARBA00012865"/>
    </source>
</evidence>
<comment type="caution">
    <text evidence="4">The sequence shown here is derived from an EMBL/GenBank/DDBJ whole genome shotgun (WGS) entry which is preliminary data.</text>
</comment>
<dbReference type="GO" id="GO:0008800">
    <property type="term" value="F:beta-lactamase activity"/>
    <property type="evidence" value="ECO:0007669"/>
    <property type="project" value="UniProtKB-EC"/>
</dbReference>
<gene>
    <name evidence="4" type="ORF">TW71_06270</name>
</gene>
<dbReference type="EMBL" id="JXXR01000004">
    <property type="protein sequence ID" value="KJY76174.1"/>
    <property type="molecule type" value="Genomic_DNA"/>
</dbReference>
<dbReference type="RefSeq" id="WP_045985319.1">
    <property type="nucleotide sequence ID" value="NZ_CP063051.1"/>
</dbReference>
<dbReference type="PANTHER" id="PTHR35333:SF3">
    <property type="entry name" value="BETA-LACTAMASE-TYPE TRANSPEPTIDASE FOLD CONTAINING PROTEIN"/>
    <property type="match status" value="1"/>
</dbReference>
<reference evidence="4" key="1">
    <citation type="journal article" date="2015" name="BMC Genomics">
        <title>Genome mining reveals unlocked bioactive potential of marine Gram-negative bacteria.</title>
        <authorList>
            <person name="Machado H."/>
            <person name="Sonnenschein E.C."/>
            <person name="Melchiorsen J."/>
            <person name="Gram L."/>
        </authorList>
    </citation>
    <scope>NUCLEOTIDE SEQUENCE</scope>
    <source>
        <strain evidence="4">S2052</strain>
    </source>
</reference>
<proteinExistence type="inferred from homology"/>
<dbReference type="SUPFAM" id="SSF56601">
    <property type="entry name" value="beta-lactamase/transpeptidase-like"/>
    <property type="match status" value="1"/>
</dbReference>
<evidence type="ECO:0000256" key="2">
    <source>
        <dbReference type="ARBA" id="ARBA00009009"/>
    </source>
</evidence>
<dbReference type="PANTHER" id="PTHR35333">
    <property type="entry name" value="BETA-LACTAMASE"/>
    <property type="match status" value="1"/>
</dbReference>
<dbReference type="GO" id="GO:0030655">
    <property type="term" value="P:beta-lactam antibiotic catabolic process"/>
    <property type="evidence" value="ECO:0007669"/>
    <property type="project" value="InterPro"/>
</dbReference>
<comment type="catalytic activity">
    <reaction evidence="1">
        <text>a beta-lactam + H2O = a substituted beta-amino acid</text>
        <dbReference type="Rhea" id="RHEA:20401"/>
        <dbReference type="ChEBI" id="CHEBI:15377"/>
        <dbReference type="ChEBI" id="CHEBI:35627"/>
        <dbReference type="ChEBI" id="CHEBI:140347"/>
        <dbReference type="EC" id="3.5.2.6"/>
    </reaction>
</comment>
<accession>A0A837G8W1</accession>
<name>A0A837G8W1_9VIBR</name>
<dbReference type="EC" id="3.5.2.6" evidence="3"/>
<protein>
    <recommendedName>
        <fullName evidence="3">beta-lactamase</fullName>
        <ecNumber evidence="3">3.5.2.6</ecNumber>
    </recommendedName>
</protein>
<dbReference type="GO" id="GO:0046677">
    <property type="term" value="P:response to antibiotic"/>
    <property type="evidence" value="ECO:0007669"/>
    <property type="project" value="InterPro"/>
</dbReference>
<evidence type="ECO:0000256" key="1">
    <source>
        <dbReference type="ARBA" id="ARBA00001526"/>
    </source>
</evidence>
<dbReference type="InterPro" id="IPR012338">
    <property type="entry name" value="Beta-lactam/transpept-like"/>
</dbReference>
<dbReference type="PRINTS" id="PR00118">
    <property type="entry name" value="BLACTAMASEA"/>
</dbReference>
<dbReference type="Pfam" id="PF13354">
    <property type="entry name" value="Beta-lactamase2"/>
    <property type="match status" value="1"/>
</dbReference>
<dbReference type="Gene3D" id="3.40.710.10">
    <property type="entry name" value="DD-peptidase/beta-lactamase superfamily"/>
    <property type="match status" value="1"/>
</dbReference>
<dbReference type="InterPro" id="IPR000871">
    <property type="entry name" value="Beta-lactam_class-A"/>
</dbReference>
<dbReference type="SMR" id="A0A837G8W1"/>
<dbReference type="InterPro" id="IPR045155">
    <property type="entry name" value="Beta-lactam_cat"/>
</dbReference>
<dbReference type="NCBIfam" id="NF033103">
    <property type="entry name" value="bla_class_A"/>
    <property type="match status" value="1"/>
</dbReference>
<evidence type="ECO:0000313" key="4">
    <source>
        <dbReference type="EMBL" id="KJY76174.1"/>
    </source>
</evidence>